<reference evidence="2" key="1">
    <citation type="submission" date="2019-02" db="EMBL/GenBank/DDBJ databases">
        <title>Complete genome sequence of Rhodoferax sp. Gr-4.</title>
        <authorList>
            <person name="Jin L."/>
        </authorList>
    </citation>
    <scope>NUCLEOTIDE SEQUENCE [LARGE SCALE GENOMIC DNA]</scope>
    <source>
        <strain evidence="2">Gr-4</strain>
    </source>
</reference>
<dbReference type="RefSeq" id="WP_142808706.1">
    <property type="nucleotide sequence ID" value="NZ_CP036282.1"/>
</dbReference>
<organism evidence="1 2">
    <name type="scientific">Rhodoferax aquaticus</name>
    <dbReference type="NCBI Taxonomy" id="2527691"/>
    <lineage>
        <taxon>Bacteria</taxon>
        <taxon>Pseudomonadati</taxon>
        <taxon>Pseudomonadota</taxon>
        <taxon>Betaproteobacteria</taxon>
        <taxon>Burkholderiales</taxon>
        <taxon>Comamonadaceae</taxon>
        <taxon>Rhodoferax</taxon>
    </lineage>
</organism>
<protein>
    <submittedName>
        <fullName evidence="1">Uncharacterized protein</fullName>
    </submittedName>
</protein>
<reference evidence="2" key="2">
    <citation type="journal article" date="2020" name="Int. J. Syst. Evol. Microbiol.">
        <title>Genomic insights into a novel species Rhodoferax aquaticus sp. nov., isolated from freshwater.</title>
        <authorList>
            <person name="Li T."/>
            <person name="Zhuo Y."/>
            <person name="Jin C.Z."/>
            <person name="Wu X."/>
            <person name="Ko S.R."/>
            <person name="Jin F.J."/>
            <person name="Ahn C.Y."/>
            <person name="Oh H.M."/>
            <person name="Lee H.G."/>
            <person name="Jin L."/>
        </authorList>
    </citation>
    <scope>NUCLEOTIDE SEQUENCE [LARGE SCALE GENOMIC DNA]</scope>
    <source>
        <strain evidence="2">Gr-4</strain>
    </source>
</reference>
<proteinExistence type="predicted"/>
<dbReference type="EMBL" id="CP036282">
    <property type="protein sequence ID" value="QDL53130.1"/>
    <property type="molecule type" value="Genomic_DNA"/>
</dbReference>
<evidence type="ECO:0000313" key="1">
    <source>
        <dbReference type="EMBL" id="QDL53130.1"/>
    </source>
</evidence>
<gene>
    <name evidence="1" type="ORF">EXZ61_02505</name>
</gene>
<dbReference type="AlphaFoldDB" id="A0A515EKF2"/>
<sequence length="104" mass="10915">MSLPDHLSGPTKVSAIYINQNQQHPAFDVVDAVDALSDQLGAFRAVAQLADSDRNGGEGLPQLQRGDLAKLIMVLNSDLEAHVNKVRGAALNMASGAAQQANPV</sequence>
<name>A0A515EKF2_9BURK</name>
<keyword evidence="2" id="KW-1185">Reference proteome</keyword>
<dbReference type="Proteomes" id="UP000317365">
    <property type="component" value="Chromosome"/>
</dbReference>
<evidence type="ECO:0000313" key="2">
    <source>
        <dbReference type="Proteomes" id="UP000317365"/>
    </source>
</evidence>
<dbReference type="KEGG" id="rhg:EXZ61_02505"/>
<accession>A0A515EKF2</accession>